<organism evidence="2 3">
    <name type="scientific">Lactuca sativa</name>
    <name type="common">Garden lettuce</name>
    <dbReference type="NCBI Taxonomy" id="4236"/>
    <lineage>
        <taxon>Eukaryota</taxon>
        <taxon>Viridiplantae</taxon>
        <taxon>Streptophyta</taxon>
        <taxon>Embryophyta</taxon>
        <taxon>Tracheophyta</taxon>
        <taxon>Spermatophyta</taxon>
        <taxon>Magnoliopsida</taxon>
        <taxon>eudicotyledons</taxon>
        <taxon>Gunneridae</taxon>
        <taxon>Pentapetalae</taxon>
        <taxon>asterids</taxon>
        <taxon>campanulids</taxon>
        <taxon>Asterales</taxon>
        <taxon>Asteraceae</taxon>
        <taxon>Cichorioideae</taxon>
        <taxon>Cichorieae</taxon>
        <taxon>Lactucinae</taxon>
        <taxon>Lactuca</taxon>
    </lineage>
</organism>
<comment type="similarity">
    <text evidence="1">Belongs to the CDK5RAP3 family.</text>
</comment>
<dbReference type="Pfam" id="PF05600">
    <property type="entry name" value="CDK5RAP3"/>
    <property type="match status" value="1"/>
</dbReference>
<sequence>MNCYQRIRPTHNWTDQLISVMGLVYLSVGFVHYRLLPSTQERKEVDIKRNAALSAAKYAEACHELGLQGINVKLELLETATTSLSDTFSKMLQKDLETVLPNLRDIIDNPSPLEVSAASEVFAYVNAERSSNNEISFEGDVAVVDASEILESSLKDGMESDETNKEKMVSKISWDIGVENLEDGSTQNSALIVVMPSGMNVLMEVKESKLGVGF</sequence>
<dbReference type="Proteomes" id="UP000235145">
    <property type="component" value="Unassembled WGS sequence"/>
</dbReference>
<comment type="caution">
    <text evidence="2">The sequence shown here is derived from an EMBL/GenBank/DDBJ whole genome shotgun (WGS) entry which is preliminary data.</text>
</comment>
<accession>A0A9R1UNK0</accession>
<protein>
    <submittedName>
        <fullName evidence="2">Uncharacterized protein</fullName>
    </submittedName>
</protein>
<evidence type="ECO:0000313" key="2">
    <source>
        <dbReference type="EMBL" id="KAJ0190942.1"/>
    </source>
</evidence>
<evidence type="ECO:0000313" key="3">
    <source>
        <dbReference type="Proteomes" id="UP000235145"/>
    </source>
</evidence>
<dbReference type="PANTHER" id="PTHR14894">
    <property type="entry name" value="CDK5 REGULATORY SUBUNIT-ASSOCIATED PROTEIN 3"/>
    <property type="match status" value="1"/>
</dbReference>
<name>A0A9R1UNK0_LACSA</name>
<reference evidence="2 3" key="1">
    <citation type="journal article" date="2017" name="Nat. Commun.">
        <title>Genome assembly with in vitro proximity ligation data and whole-genome triplication in lettuce.</title>
        <authorList>
            <person name="Reyes-Chin-Wo S."/>
            <person name="Wang Z."/>
            <person name="Yang X."/>
            <person name="Kozik A."/>
            <person name="Arikit S."/>
            <person name="Song C."/>
            <person name="Xia L."/>
            <person name="Froenicke L."/>
            <person name="Lavelle D.O."/>
            <person name="Truco M.J."/>
            <person name="Xia R."/>
            <person name="Zhu S."/>
            <person name="Xu C."/>
            <person name="Xu H."/>
            <person name="Xu X."/>
            <person name="Cox K."/>
            <person name="Korf I."/>
            <person name="Meyers B.C."/>
            <person name="Michelmore R.W."/>
        </authorList>
    </citation>
    <scope>NUCLEOTIDE SEQUENCE [LARGE SCALE GENOMIC DNA]</scope>
    <source>
        <strain evidence="3">cv. Salinas</strain>
        <tissue evidence="2">Seedlings</tissue>
    </source>
</reference>
<dbReference type="EMBL" id="NBSK02000008">
    <property type="protein sequence ID" value="KAJ0190942.1"/>
    <property type="molecule type" value="Genomic_DNA"/>
</dbReference>
<dbReference type="AlphaFoldDB" id="A0A9R1UNK0"/>
<proteinExistence type="inferred from homology"/>
<keyword evidence="3" id="KW-1185">Reference proteome</keyword>
<gene>
    <name evidence="2" type="ORF">LSAT_V11C800403890</name>
</gene>
<dbReference type="PANTHER" id="PTHR14894:SF0">
    <property type="entry name" value="CDK5 REGULATORY SUBUNIT-ASSOCIATED PROTEIN 3"/>
    <property type="match status" value="1"/>
</dbReference>
<evidence type="ECO:0000256" key="1">
    <source>
        <dbReference type="ARBA" id="ARBA00007478"/>
    </source>
</evidence>
<dbReference type="InterPro" id="IPR008491">
    <property type="entry name" value="CDK5RAP3"/>
</dbReference>